<reference evidence="1" key="2">
    <citation type="submission" date="2018-07" db="EMBL/GenBank/DDBJ databases">
        <authorList>
            <person name="Ashton P.M."/>
            <person name="Dallman T."/>
            <person name="Nair S."/>
            <person name="De Pinna E."/>
            <person name="Peters T."/>
            <person name="Grant K."/>
        </authorList>
    </citation>
    <scope>NUCLEOTIDE SEQUENCE [LARGE SCALE GENOMIC DNA]</scope>
    <source>
        <strain evidence="1">475813</strain>
    </source>
</reference>
<reference evidence="5 6" key="1">
    <citation type="submission" date="2018-06" db="EMBL/GenBank/DDBJ databases">
        <authorList>
            <consortium name="Pathogen Informatics"/>
            <person name="Doyle S."/>
        </authorList>
    </citation>
    <scope>NUCLEOTIDE SEQUENCE [LARGE SCALE GENOMIC DNA]</scope>
    <source>
        <strain evidence="3 7">NCTC7304</strain>
        <strain evidence="2 5">NCTC7307</strain>
        <strain evidence="4 6">NCTC8297</strain>
    </source>
</reference>
<dbReference type="EMBL" id="UGXD01000002">
    <property type="protein sequence ID" value="SUG34893.1"/>
    <property type="molecule type" value="Genomic_DNA"/>
</dbReference>
<proteinExistence type="predicted"/>
<evidence type="ECO:0000313" key="7">
    <source>
        <dbReference type="Proteomes" id="UP000254762"/>
    </source>
</evidence>
<dbReference type="Proteomes" id="UP000839688">
    <property type="component" value="Unassembled WGS sequence"/>
</dbReference>
<dbReference type="EMBL" id="LS483466">
    <property type="protein sequence ID" value="SQI27279.1"/>
    <property type="molecule type" value="Genomic_DNA"/>
</dbReference>
<dbReference type="Proteomes" id="UP000254762">
    <property type="component" value="Unassembled WGS sequence"/>
</dbReference>
<dbReference type="AlphaFoldDB" id="A0A2X4TLP0"/>
<evidence type="ECO:0000313" key="1">
    <source>
        <dbReference type="EMBL" id="ECI4938408.1"/>
    </source>
</evidence>
<dbReference type="Proteomes" id="UP000248731">
    <property type="component" value="Chromosome 1"/>
</dbReference>
<gene>
    <name evidence="1" type="ORF">DSQ81_22675</name>
    <name evidence="3" type="ORF">NCTC7304_04431</name>
    <name evidence="2" type="ORF">NCTC7307_04666</name>
    <name evidence="4" type="ORF">NCTC8297_04823</name>
</gene>
<evidence type="ECO:0000313" key="5">
    <source>
        <dbReference type="Proteomes" id="UP000248731"/>
    </source>
</evidence>
<organism evidence="2 5">
    <name type="scientific">Salmonella enterica subsp. arizonae</name>
    <dbReference type="NCBI Taxonomy" id="59203"/>
    <lineage>
        <taxon>Bacteria</taxon>
        <taxon>Pseudomonadati</taxon>
        <taxon>Pseudomonadota</taxon>
        <taxon>Gammaproteobacteria</taxon>
        <taxon>Enterobacterales</taxon>
        <taxon>Enterobacteriaceae</taxon>
        <taxon>Salmonella</taxon>
    </lineage>
</organism>
<evidence type="ECO:0000313" key="6">
    <source>
        <dbReference type="Proteomes" id="UP000254741"/>
    </source>
</evidence>
<keyword evidence="5" id="KW-1185">Reference proteome</keyword>
<protein>
    <submittedName>
        <fullName evidence="1 2">Toxin RelE</fullName>
    </submittedName>
</protein>
<evidence type="ECO:0000313" key="2">
    <source>
        <dbReference type="EMBL" id="SQI27279.1"/>
    </source>
</evidence>
<name>A0A2X4TLP0_SALER</name>
<evidence type="ECO:0000313" key="4">
    <source>
        <dbReference type="EMBL" id="SUG49483.1"/>
    </source>
</evidence>
<accession>A0A2X4TLP0</accession>
<sequence length="46" mass="5175">MKAAVKTLYVKAFMVHQGGKHMNPQELTQVSDWGRCAQSTQRLLEG</sequence>
<evidence type="ECO:0000313" key="3">
    <source>
        <dbReference type="EMBL" id="SUG34893.1"/>
    </source>
</evidence>
<dbReference type="EMBL" id="AAIVIG010000052">
    <property type="protein sequence ID" value="ECI4938408.1"/>
    <property type="molecule type" value="Genomic_DNA"/>
</dbReference>
<dbReference type="EMBL" id="UGXG01000002">
    <property type="protein sequence ID" value="SUG49483.1"/>
    <property type="molecule type" value="Genomic_DNA"/>
</dbReference>
<dbReference type="Proteomes" id="UP000254741">
    <property type="component" value="Unassembled WGS sequence"/>
</dbReference>